<feature type="binding site" evidence="4">
    <location>
        <position position="90"/>
    </location>
    <ligand>
        <name>substrate</name>
    </ligand>
</feature>
<dbReference type="GO" id="GO:0042866">
    <property type="term" value="P:pyruvate biosynthetic process"/>
    <property type="evidence" value="ECO:0007669"/>
    <property type="project" value="UniProtKB-UniRule"/>
</dbReference>
<dbReference type="PANTHER" id="PTHR38683">
    <property type="entry name" value="CHORISMATE PYRUVATE-LYASE"/>
    <property type="match status" value="1"/>
</dbReference>
<comment type="catalytic activity">
    <reaction evidence="4">
        <text>chorismate = 4-hydroxybenzoate + pyruvate</text>
        <dbReference type="Rhea" id="RHEA:16505"/>
        <dbReference type="ChEBI" id="CHEBI:15361"/>
        <dbReference type="ChEBI" id="CHEBI:17879"/>
        <dbReference type="ChEBI" id="CHEBI:29748"/>
        <dbReference type="EC" id="4.1.3.40"/>
    </reaction>
</comment>
<dbReference type="EC" id="4.1.3.40" evidence="4"/>
<dbReference type="GO" id="GO:0006744">
    <property type="term" value="P:ubiquinone biosynthetic process"/>
    <property type="evidence" value="ECO:0007669"/>
    <property type="project" value="UniProtKB-UniRule"/>
</dbReference>
<keyword evidence="1 4" id="KW-0963">Cytoplasm</keyword>
<keyword evidence="2 4" id="KW-0831">Ubiquinone biosynthesis</keyword>
<evidence type="ECO:0000313" key="6">
    <source>
        <dbReference type="Proteomes" id="UP000245474"/>
    </source>
</evidence>
<accession>A0A2U2MZ01</accession>
<keyword evidence="6" id="KW-1185">Reference proteome</keyword>
<proteinExistence type="inferred from homology"/>
<dbReference type="EMBL" id="QFFI01000024">
    <property type="protein sequence ID" value="PWG61944.1"/>
    <property type="molecule type" value="Genomic_DNA"/>
</dbReference>
<comment type="caution">
    <text evidence="4">Lacks conserved residue(s) required for the propagation of feature annotation.</text>
</comment>
<dbReference type="GO" id="GO:0008813">
    <property type="term" value="F:chorismate lyase activity"/>
    <property type="evidence" value="ECO:0007669"/>
    <property type="project" value="UniProtKB-UniRule"/>
</dbReference>
<keyword evidence="4" id="KW-0670">Pyruvate</keyword>
<evidence type="ECO:0000256" key="3">
    <source>
        <dbReference type="ARBA" id="ARBA00023239"/>
    </source>
</evidence>
<dbReference type="Proteomes" id="UP000245474">
    <property type="component" value="Unassembled WGS sequence"/>
</dbReference>
<comment type="caution">
    <text evidence="5">The sequence shown here is derived from an EMBL/GenBank/DDBJ whole genome shotgun (WGS) entry which is preliminary data.</text>
</comment>
<dbReference type="SUPFAM" id="SSF64288">
    <property type="entry name" value="Chorismate lyase-like"/>
    <property type="match status" value="1"/>
</dbReference>
<comment type="subcellular location">
    <subcellularLocation>
        <location evidence="4">Cytoplasm</location>
    </subcellularLocation>
</comment>
<comment type="function">
    <text evidence="4">Removes the pyruvyl group from chorismate, with concomitant aromatization of the ring, to provide 4-hydroxybenzoate (4HB) for the ubiquinone pathway.</text>
</comment>
<feature type="binding site" evidence="4">
    <location>
        <position position="185"/>
    </location>
    <ligand>
        <name>substrate</name>
    </ligand>
</feature>
<comment type="similarity">
    <text evidence="4">Belongs to the UbiC family.</text>
</comment>
<dbReference type="InterPro" id="IPR028978">
    <property type="entry name" value="Chorismate_lyase_/UTRA_dom_sf"/>
</dbReference>
<gene>
    <name evidence="4" type="primary">ubiC</name>
    <name evidence="5" type="ORF">DEM34_13855</name>
</gene>
<feature type="binding site" evidence="4">
    <location>
        <position position="128"/>
    </location>
    <ligand>
        <name>substrate</name>
    </ligand>
</feature>
<organism evidence="5 6">
    <name type="scientific">Sediminicurvatus halobius</name>
    <dbReference type="NCBI Taxonomy" id="2182432"/>
    <lineage>
        <taxon>Bacteria</taxon>
        <taxon>Pseudomonadati</taxon>
        <taxon>Pseudomonadota</taxon>
        <taxon>Gammaproteobacteria</taxon>
        <taxon>Chromatiales</taxon>
        <taxon>Ectothiorhodospiraceae</taxon>
        <taxon>Sediminicurvatus</taxon>
    </lineage>
</organism>
<evidence type="ECO:0000256" key="4">
    <source>
        <dbReference type="HAMAP-Rule" id="MF_01632"/>
    </source>
</evidence>
<protein>
    <recommendedName>
        <fullName evidence="4">Probable chorismate pyruvate-lyase</fullName>
        <shortName evidence="4">CL</shortName>
        <shortName evidence="4">CPL</shortName>
        <ecNumber evidence="4">4.1.3.40</ecNumber>
    </recommendedName>
</protein>
<dbReference type="HAMAP" id="MF_01632">
    <property type="entry name" value="UbiC"/>
    <property type="match status" value="1"/>
</dbReference>
<name>A0A2U2MZ01_9GAMM</name>
<dbReference type="InterPro" id="IPR007440">
    <property type="entry name" value="Chorismate--pyruvate_lyase"/>
</dbReference>
<evidence type="ECO:0000256" key="1">
    <source>
        <dbReference type="ARBA" id="ARBA00022490"/>
    </source>
</evidence>
<dbReference type="Gene3D" id="3.40.1410.10">
    <property type="entry name" value="Chorismate lyase-like"/>
    <property type="match status" value="1"/>
</dbReference>
<dbReference type="AlphaFoldDB" id="A0A2U2MZ01"/>
<dbReference type="GO" id="GO:0005829">
    <property type="term" value="C:cytosol"/>
    <property type="evidence" value="ECO:0007669"/>
    <property type="project" value="TreeGrafter"/>
</dbReference>
<dbReference type="PANTHER" id="PTHR38683:SF1">
    <property type="entry name" value="CHORISMATE PYRUVATE-LYASE"/>
    <property type="match status" value="1"/>
</dbReference>
<keyword evidence="3 4" id="KW-0456">Lyase</keyword>
<comment type="pathway">
    <text evidence="4">Cofactor biosynthesis; ubiquinone biosynthesis.</text>
</comment>
<sequence>MAQCARRHDARCVLRERGARCWRPPTVPAGAPVPGPLRPWLNEPGSLTRRLRHLAGEDFSVRVCTERWGRPWLDERRRLGLEPRRRAWLREVVLGCGQQPWIVARSVMPEPTLRGPLRRLRGLGPRPLGSVLFGHYAVVRGPIELARLDEGDALAARAAGFGGEPGEWARRSVFRIGGRPLLVTEVFLPSLLEACRRWP</sequence>
<reference evidence="5 6" key="1">
    <citation type="submission" date="2018-05" db="EMBL/GenBank/DDBJ databases">
        <title>Spiribacter halobius sp. nov., a moderately halophilic bacterium isolated from marine solar saltern.</title>
        <authorList>
            <person name="Zheng W.-S."/>
            <person name="Lu D.-C."/>
            <person name="Du Z.-J."/>
        </authorList>
    </citation>
    <scope>NUCLEOTIDE SEQUENCE [LARGE SCALE GENOMIC DNA]</scope>
    <source>
        <strain evidence="5 6">E85</strain>
    </source>
</reference>
<dbReference type="Pfam" id="PF04345">
    <property type="entry name" value="Chor_lyase"/>
    <property type="match status" value="1"/>
</dbReference>
<evidence type="ECO:0000256" key="2">
    <source>
        <dbReference type="ARBA" id="ARBA00022688"/>
    </source>
</evidence>
<dbReference type="UniPathway" id="UPA00232"/>
<evidence type="ECO:0000313" key="5">
    <source>
        <dbReference type="EMBL" id="PWG61944.1"/>
    </source>
</evidence>